<feature type="region of interest" description="Disordered" evidence="1">
    <location>
        <begin position="63"/>
        <end position="86"/>
    </location>
</feature>
<dbReference type="Proteomes" id="UP001596408">
    <property type="component" value="Unassembled WGS sequence"/>
</dbReference>
<evidence type="ECO:0000313" key="3">
    <source>
        <dbReference type="Proteomes" id="UP001596408"/>
    </source>
</evidence>
<evidence type="ECO:0000256" key="1">
    <source>
        <dbReference type="SAM" id="MobiDB-lite"/>
    </source>
</evidence>
<feature type="compositionally biased region" description="Polar residues" evidence="1">
    <location>
        <begin position="76"/>
        <end position="86"/>
    </location>
</feature>
<proteinExistence type="predicted"/>
<evidence type="ECO:0000313" key="2">
    <source>
        <dbReference type="EMBL" id="MFC6824316.1"/>
    </source>
</evidence>
<sequence length="86" mass="9064">MTVREVQCERPVCPTCGAPAAASVSDGPRMGDDFAVYECVSCGRLVEIDASFDVSRADWTVGSPTVRAPPSVERTAPSSVKSSIFP</sequence>
<protein>
    <submittedName>
        <fullName evidence="2">Uncharacterized protein</fullName>
    </submittedName>
</protein>
<dbReference type="EMBL" id="JBHSXH010000009">
    <property type="protein sequence ID" value="MFC6824316.1"/>
    <property type="molecule type" value="Genomic_DNA"/>
</dbReference>
<organism evidence="2 3">
    <name type="scientific">Halopelagius fulvigenes</name>
    <dbReference type="NCBI Taxonomy" id="1198324"/>
    <lineage>
        <taxon>Archaea</taxon>
        <taxon>Methanobacteriati</taxon>
        <taxon>Methanobacteriota</taxon>
        <taxon>Stenosarchaea group</taxon>
        <taxon>Halobacteria</taxon>
        <taxon>Halobacteriales</taxon>
        <taxon>Haloferacaceae</taxon>
    </lineage>
</organism>
<keyword evidence="3" id="KW-1185">Reference proteome</keyword>
<reference evidence="2 3" key="1">
    <citation type="journal article" date="2019" name="Int. J. Syst. Evol. Microbiol.">
        <title>The Global Catalogue of Microorganisms (GCM) 10K type strain sequencing project: providing services to taxonomists for standard genome sequencing and annotation.</title>
        <authorList>
            <consortium name="The Broad Institute Genomics Platform"/>
            <consortium name="The Broad Institute Genome Sequencing Center for Infectious Disease"/>
            <person name="Wu L."/>
            <person name="Ma J."/>
        </authorList>
    </citation>
    <scope>NUCLEOTIDE SEQUENCE [LARGE SCALE GENOMIC DNA]</scope>
    <source>
        <strain evidence="2 3">YIM 94188</strain>
    </source>
</reference>
<gene>
    <name evidence="2" type="ORF">ACFQEV_04800</name>
</gene>
<dbReference type="RefSeq" id="WP_379693085.1">
    <property type="nucleotide sequence ID" value="NZ_JBHSXH010000009.1"/>
</dbReference>
<dbReference type="AlphaFoldDB" id="A0ABD5TX23"/>
<name>A0ABD5TX23_9EURY</name>
<comment type="caution">
    <text evidence="2">The sequence shown here is derived from an EMBL/GenBank/DDBJ whole genome shotgun (WGS) entry which is preliminary data.</text>
</comment>
<accession>A0ABD5TX23</accession>